<evidence type="ECO:0000256" key="1">
    <source>
        <dbReference type="SAM" id="Phobius"/>
    </source>
</evidence>
<comment type="caution">
    <text evidence="2">The sequence shown here is derived from an EMBL/GenBank/DDBJ whole genome shotgun (WGS) entry which is preliminary data.</text>
</comment>
<accession>A0A0J6GWI1</accession>
<name>A0A0J6GWI1_PSETA</name>
<keyword evidence="1" id="KW-1133">Transmembrane helix</keyword>
<feature type="transmembrane region" description="Helical" evidence="1">
    <location>
        <begin position="72"/>
        <end position="89"/>
    </location>
</feature>
<reference evidence="2 3" key="1">
    <citation type="submission" date="2015-02" db="EMBL/GenBank/DDBJ databases">
        <title>Pseudomonas helleri sp. nov. and Pseudomonas weihenstephanensis sp. nov., isolated from raw cows milk.</title>
        <authorList>
            <person name="von Neubeck M."/>
            <person name="Huptas C."/>
            <person name="Wenning M."/>
            <person name="Scherer S."/>
        </authorList>
    </citation>
    <scope>NUCLEOTIDE SEQUENCE [LARGE SCALE GENOMIC DNA]</scope>
    <source>
        <strain evidence="2 3">DSM 21104</strain>
    </source>
</reference>
<protein>
    <submittedName>
        <fullName evidence="2">Uncharacterized protein</fullName>
    </submittedName>
</protein>
<organism evidence="2 3">
    <name type="scientific">Pseudomonas taetrolens</name>
    <dbReference type="NCBI Taxonomy" id="47884"/>
    <lineage>
        <taxon>Bacteria</taxon>
        <taxon>Pseudomonadati</taxon>
        <taxon>Pseudomonadota</taxon>
        <taxon>Gammaproteobacteria</taxon>
        <taxon>Pseudomonadales</taxon>
        <taxon>Pseudomonadaceae</taxon>
        <taxon>Pseudomonas</taxon>
    </lineage>
</organism>
<dbReference type="AlphaFoldDB" id="A0A0J6GWI1"/>
<evidence type="ECO:0000313" key="2">
    <source>
        <dbReference type="EMBL" id="KMM86055.1"/>
    </source>
</evidence>
<evidence type="ECO:0000313" key="3">
    <source>
        <dbReference type="Proteomes" id="UP000036395"/>
    </source>
</evidence>
<keyword evidence="1" id="KW-0472">Membrane</keyword>
<proteinExistence type="predicted"/>
<dbReference type="EMBL" id="JYLA01000002">
    <property type="protein sequence ID" value="KMM86055.1"/>
    <property type="molecule type" value="Genomic_DNA"/>
</dbReference>
<sequence length="104" mass="10987">MEATVQKFTLRQRLIRMAVTAPTLFISEATTRRPPAIIKRRPVIVRRPIIAVVTGRATIGATVMNAGMNQGMSAGTSAVIIAVIAVVIGKAGTDRDVDKGGGLF</sequence>
<dbReference type="Proteomes" id="UP000036395">
    <property type="component" value="Unassembled WGS sequence"/>
</dbReference>
<keyword evidence="1" id="KW-0812">Transmembrane</keyword>
<gene>
    <name evidence="2" type="ORF">TU78_05385</name>
</gene>